<evidence type="ECO:0000313" key="6">
    <source>
        <dbReference type="EMBL" id="KKN87074.1"/>
    </source>
</evidence>
<dbReference type="SUPFAM" id="SSF102114">
    <property type="entry name" value="Radical SAM enzymes"/>
    <property type="match status" value="1"/>
</dbReference>
<dbReference type="CDD" id="cd21109">
    <property type="entry name" value="SPASM"/>
    <property type="match status" value="1"/>
</dbReference>
<gene>
    <name evidence="6" type="ORF">LCGC14_0263440</name>
</gene>
<dbReference type="Pfam" id="PF13186">
    <property type="entry name" value="SPASM"/>
    <property type="match status" value="1"/>
</dbReference>
<dbReference type="InterPro" id="IPR007197">
    <property type="entry name" value="rSAM"/>
</dbReference>
<dbReference type="SFLD" id="SFLDS00029">
    <property type="entry name" value="Radical_SAM"/>
    <property type="match status" value="1"/>
</dbReference>
<dbReference type="InterPro" id="IPR006638">
    <property type="entry name" value="Elp3/MiaA/NifB-like_rSAM"/>
</dbReference>
<dbReference type="Gene3D" id="3.40.50.2000">
    <property type="entry name" value="Glycogen Phosphorylase B"/>
    <property type="match status" value="2"/>
</dbReference>
<sequence>MKILVISTAIFPVSPENRYAGIETLVRLISNELKDRGHQVSLVAPQGSRLPKGIEHINTGSCGDFVESERKAYWIYSSRLQEFEAILDFSHSHWCMMENDLPAVAFIWHDPYIMKPQEPRYNICALSQWQANRFRHIYGYQAKVVDPHCGHPGELKPAKGSFLFLGRMGPQKGCLEAIDICHELGVSLDIIGGSGPGDPPEYLAKVEEGCHSGVVYQGEVDDSTKIAFLEEARALIYPINYPLGQGEAHSHKIVDTLLCGCPVVTYTTGAFPEIIEHEVTGFLANDREDFKQLMMKVDSLDRRLIREKAVERWSVEATVNRLLEVMDNVASGVRWGNIARGPTIIRPSAPAAAGYIKYTLQEYPRQIRLDTINQCNAKCIPCHLNFQLRQHGKMSMKLLKKILNEVKAWDKPPEEVVPVNFGELFMLKNWHELLKLIEEKLPRTKIALPTNGSLLNDDTVRKLASVSTLKWVNFSLNAFFKETYEAFTGLKAETVDKVKKAIVMLHSMRPDITTCASMIFDTNFQTEMERDLFIEFWRPLASIVSINPAAYCNSPLGKYLIPVKTACRSISDGLTVLYDGRVVTNCCWDADGLLEIGNANEESLLDIWKGGKLNALCELHNEGRRDEVTLCFNCTFA</sequence>
<name>A0A0F9U636_9ZZZZ</name>
<dbReference type="GO" id="GO:0046872">
    <property type="term" value="F:metal ion binding"/>
    <property type="evidence" value="ECO:0007669"/>
    <property type="project" value="UniProtKB-KW"/>
</dbReference>
<keyword evidence="3" id="KW-0408">Iron</keyword>
<dbReference type="PANTHER" id="PTHR11228:SF7">
    <property type="entry name" value="PQQA PEPTIDE CYCLASE"/>
    <property type="match status" value="1"/>
</dbReference>
<dbReference type="PANTHER" id="PTHR11228">
    <property type="entry name" value="RADICAL SAM DOMAIN PROTEIN"/>
    <property type="match status" value="1"/>
</dbReference>
<dbReference type="InterPro" id="IPR058240">
    <property type="entry name" value="rSAM_sf"/>
</dbReference>
<dbReference type="AlphaFoldDB" id="A0A0F9U636"/>
<evidence type="ECO:0000256" key="2">
    <source>
        <dbReference type="ARBA" id="ARBA00022723"/>
    </source>
</evidence>
<accession>A0A0F9U636</accession>
<dbReference type="CDD" id="cd01335">
    <property type="entry name" value="Radical_SAM"/>
    <property type="match status" value="1"/>
</dbReference>
<reference evidence="6" key="1">
    <citation type="journal article" date="2015" name="Nature">
        <title>Complex archaea that bridge the gap between prokaryotes and eukaryotes.</title>
        <authorList>
            <person name="Spang A."/>
            <person name="Saw J.H."/>
            <person name="Jorgensen S.L."/>
            <person name="Zaremba-Niedzwiedzka K."/>
            <person name="Martijn J."/>
            <person name="Lind A.E."/>
            <person name="van Eijk R."/>
            <person name="Schleper C."/>
            <person name="Guy L."/>
            <person name="Ettema T.J."/>
        </authorList>
    </citation>
    <scope>NUCLEOTIDE SEQUENCE</scope>
</reference>
<dbReference type="GO" id="GO:0051536">
    <property type="term" value="F:iron-sulfur cluster binding"/>
    <property type="evidence" value="ECO:0007669"/>
    <property type="project" value="UniProtKB-KW"/>
</dbReference>
<evidence type="ECO:0000259" key="5">
    <source>
        <dbReference type="SMART" id="SM00729"/>
    </source>
</evidence>
<keyword evidence="1" id="KW-0949">S-adenosyl-L-methionine</keyword>
<dbReference type="SMART" id="SM00729">
    <property type="entry name" value="Elp3"/>
    <property type="match status" value="1"/>
</dbReference>
<dbReference type="InterPro" id="IPR023885">
    <property type="entry name" value="4Fe4S-binding_SPASM_dom"/>
</dbReference>
<dbReference type="Pfam" id="PF13692">
    <property type="entry name" value="Glyco_trans_1_4"/>
    <property type="match status" value="1"/>
</dbReference>
<evidence type="ECO:0000256" key="3">
    <source>
        <dbReference type="ARBA" id="ARBA00023004"/>
    </source>
</evidence>
<feature type="domain" description="Elp3/MiaA/NifB-like radical SAM core" evidence="5">
    <location>
        <begin position="365"/>
        <end position="572"/>
    </location>
</feature>
<keyword evidence="2" id="KW-0479">Metal-binding</keyword>
<evidence type="ECO:0000256" key="4">
    <source>
        <dbReference type="ARBA" id="ARBA00023014"/>
    </source>
</evidence>
<dbReference type="InterPro" id="IPR050377">
    <property type="entry name" value="Radical_SAM_PqqE_MftC-like"/>
</dbReference>
<dbReference type="Pfam" id="PF04055">
    <property type="entry name" value="Radical_SAM"/>
    <property type="match status" value="1"/>
</dbReference>
<organism evidence="6">
    <name type="scientific">marine sediment metagenome</name>
    <dbReference type="NCBI Taxonomy" id="412755"/>
    <lineage>
        <taxon>unclassified sequences</taxon>
        <taxon>metagenomes</taxon>
        <taxon>ecological metagenomes</taxon>
    </lineage>
</organism>
<dbReference type="GO" id="GO:0003824">
    <property type="term" value="F:catalytic activity"/>
    <property type="evidence" value="ECO:0007669"/>
    <property type="project" value="InterPro"/>
</dbReference>
<dbReference type="SUPFAM" id="SSF53756">
    <property type="entry name" value="UDP-Glycosyltransferase/glycogen phosphorylase"/>
    <property type="match status" value="1"/>
</dbReference>
<keyword evidence="4" id="KW-0411">Iron-sulfur</keyword>
<proteinExistence type="predicted"/>
<evidence type="ECO:0000256" key="1">
    <source>
        <dbReference type="ARBA" id="ARBA00022691"/>
    </source>
</evidence>
<dbReference type="EMBL" id="LAZR01000142">
    <property type="protein sequence ID" value="KKN87074.1"/>
    <property type="molecule type" value="Genomic_DNA"/>
</dbReference>
<dbReference type="InterPro" id="IPR013785">
    <property type="entry name" value="Aldolase_TIM"/>
</dbReference>
<dbReference type="Gene3D" id="3.20.20.70">
    <property type="entry name" value="Aldolase class I"/>
    <property type="match status" value="1"/>
</dbReference>
<protein>
    <recommendedName>
        <fullName evidence="5">Elp3/MiaA/NifB-like radical SAM core domain-containing protein</fullName>
    </recommendedName>
</protein>
<comment type="caution">
    <text evidence="6">The sequence shown here is derived from an EMBL/GenBank/DDBJ whole genome shotgun (WGS) entry which is preliminary data.</text>
</comment>